<gene>
    <name evidence="2" type="primary">OJ1332_C12.114</name>
</gene>
<proteinExistence type="predicted"/>
<evidence type="ECO:0000313" key="2">
    <source>
        <dbReference type="EMBL" id="BAC10040.1"/>
    </source>
</evidence>
<dbReference type="EMBL" id="AP003752">
    <property type="protein sequence ID" value="BAC10040.1"/>
    <property type="molecule type" value="Genomic_DNA"/>
</dbReference>
<organism evidence="2 3">
    <name type="scientific">Oryza sativa subsp. japonica</name>
    <name type="common">Rice</name>
    <dbReference type="NCBI Taxonomy" id="39947"/>
    <lineage>
        <taxon>Eukaryota</taxon>
        <taxon>Viridiplantae</taxon>
        <taxon>Streptophyta</taxon>
        <taxon>Embryophyta</taxon>
        <taxon>Tracheophyta</taxon>
        <taxon>Spermatophyta</taxon>
        <taxon>Magnoliopsida</taxon>
        <taxon>Liliopsida</taxon>
        <taxon>Poales</taxon>
        <taxon>Poaceae</taxon>
        <taxon>BOP clade</taxon>
        <taxon>Oryzoideae</taxon>
        <taxon>Oryzeae</taxon>
        <taxon>Oryzinae</taxon>
        <taxon>Oryza</taxon>
        <taxon>Oryza sativa</taxon>
    </lineage>
</organism>
<evidence type="ECO:0000313" key="3">
    <source>
        <dbReference type="Proteomes" id="UP000000763"/>
    </source>
</evidence>
<protein>
    <submittedName>
        <fullName evidence="2">Uncharacterized protein</fullName>
    </submittedName>
</protein>
<feature type="region of interest" description="Disordered" evidence="1">
    <location>
        <begin position="22"/>
        <end position="46"/>
    </location>
</feature>
<dbReference type="AlphaFoldDB" id="Q8LIR4"/>
<reference evidence="3" key="2">
    <citation type="journal article" date="2008" name="Nucleic Acids Res.">
        <title>The rice annotation project database (RAP-DB): 2008 update.</title>
        <authorList>
            <consortium name="The rice annotation project (RAP)"/>
        </authorList>
    </citation>
    <scope>GENOME REANNOTATION</scope>
    <source>
        <strain evidence="3">cv. Nipponbare</strain>
    </source>
</reference>
<accession>Q8LIR4</accession>
<dbReference type="Proteomes" id="UP000000763">
    <property type="component" value="Chromosome 7"/>
</dbReference>
<evidence type="ECO:0000256" key="1">
    <source>
        <dbReference type="SAM" id="MobiDB-lite"/>
    </source>
</evidence>
<name>Q8LIR4_ORYSJ</name>
<sequence>MRGSIWTFMFFSTPQLGPSVVHQASAERGDGLARPTPRRPPPPRRCTLQISVSIVSEGFGV</sequence>
<reference evidence="3" key="1">
    <citation type="journal article" date="2005" name="Nature">
        <title>The map-based sequence of the rice genome.</title>
        <authorList>
            <consortium name="International rice genome sequencing project (IRGSP)"/>
            <person name="Matsumoto T."/>
            <person name="Wu J."/>
            <person name="Kanamori H."/>
            <person name="Katayose Y."/>
            <person name="Fujisawa M."/>
            <person name="Namiki N."/>
            <person name="Mizuno H."/>
            <person name="Yamamoto K."/>
            <person name="Antonio B.A."/>
            <person name="Baba T."/>
            <person name="Sakata K."/>
            <person name="Nagamura Y."/>
            <person name="Aoki H."/>
            <person name="Arikawa K."/>
            <person name="Arita K."/>
            <person name="Bito T."/>
            <person name="Chiden Y."/>
            <person name="Fujitsuka N."/>
            <person name="Fukunaka R."/>
            <person name="Hamada M."/>
            <person name="Harada C."/>
            <person name="Hayashi A."/>
            <person name="Hijishita S."/>
            <person name="Honda M."/>
            <person name="Hosokawa S."/>
            <person name="Ichikawa Y."/>
            <person name="Idonuma A."/>
            <person name="Iijima M."/>
            <person name="Ikeda M."/>
            <person name="Ikeno M."/>
            <person name="Ito K."/>
            <person name="Ito S."/>
            <person name="Ito T."/>
            <person name="Ito Y."/>
            <person name="Ito Y."/>
            <person name="Iwabuchi A."/>
            <person name="Kamiya K."/>
            <person name="Karasawa W."/>
            <person name="Kurita K."/>
            <person name="Katagiri S."/>
            <person name="Kikuta A."/>
            <person name="Kobayashi H."/>
            <person name="Kobayashi N."/>
            <person name="Machita K."/>
            <person name="Maehara T."/>
            <person name="Masukawa M."/>
            <person name="Mizubayashi T."/>
            <person name="Mukai Y."/>
            <person name="Nagasaki H."/>
            <person name="Nagata Y."/>
            <person name="Naito S."/>
            <person name="Nakashima M."/>
            <person name="Nakama Y."/>
            <person name="Nakamichi Y."/>
            <person name="Nakamura M."/>
            <person name="Meguro A."/>
            <person name="Negishi M."/>
            <person name="Ohta I."/>
            <person name="Ohta T."/>
            <person name="Okamoto M."/>
            <person name="Ono N."/>
            <person name="Saji S."/>
            <person name="Sakaguchi M."/>
            <person name="Sakai K."/>
            <person name="Shibata M."/>
            <person name="Shimokawa T."/>
            <person name="Song J."/>
            <person name="Takazaki Y."/>
            <person name="Terasawa K."/>
            <person name="Tsugane M."/>
            <person name="Tsuji K."/>
            <person name="Ueda S."/>
            <person name="Waki K."/>
            <person name="Yamagata H."/>
            <person name="Yamamoto M."/>
            <person name="Yamamoto S."/>
            <person name="Yamane H."/>
            <person name="Yoshiki S."/>
            <person name="Yoshihara R."/>
            <person name="Yukawa K."/>
            <person name="Zhong H."/>
            <person name="Yano M."/>
            <person name="Yuan Q."/>
            <person name="Ouyang S."/>
            <person name="Liu J."/>
            <person name="Jones K.M."/>
            <person name="Gansberger K."/>
            <person name="Moffat K."/>
            <person name="Hill J."/>
            <person name="Bera J."/>
            <person name="Fadrosh D."/>
            <person name="Jin S."/>
            <person name="Johri S."/>
            <person name="Kim M."/>
            <person name="Overton L."/>
            <person name="Reardon M."/>
            <person name="Tsitrin T."/>
            <person name="Vuong H."/>
            <person name="Weaver B."/>
            <person name="Ciecko A."/>
            <person name="Tallon L."/>
            <person name="Jackson J."/>
            <person name="Pai G."/>
            <person name="Aken S.V."/>
            <person name="Utterback T."/>
            <person name="Reidmuller S."/>
            <person name="Feldblyum T."/>
            <person name="Hsiao J."/>
            <person name="Zismann V."/>
            <person name="Iobst S."/>
            <person name="de Vazeille A.R."/>
            <person name="Buell C.R."/>
            <person name="Ying K."/>
            <person name="Li Y."/>
            <person name="Lu T."/>
            <person name="Huang Y."/>
            <person name="Zhao Q."/>
            <person name="Feng Q."/>
            <person name="Zhang L."/>
            <person name="Zhu J."/>
            <person name="Weng Q."/>
            <person name="Mu J."/>
            <person name="Lu Y."/>
            <person name="Fan D."/>
            <person name="Liu Y."/>
            <person name="Guan J."/>
            <person name="Zhang Y."/>
            <person name="Yu S."/>
            <person name="Liu X."/>
            <person name="Zhang Y."/>
            <person name="Hong G."/>
            <person name="Han B."/>
            <person name="Choisne N."/>
            <person name="Demange N."/>
            <person name="Orjeda G."/>
            <person name="Samain S."/>
            <person name="Cattolico L."/>
            <person name="Pelletier E."/>
            <person name="Couloux A."/>
            <person name="Segurens B."/>
            <person name="Wincker P."/>
            <person name="D'Hont A."/>
            <person name="Scarpelli C."/>
            <person name="Weissenbach J."/>
            <person name="Salanoubat M."/>
            <person name="Quetier F."/>
            <person name="Yu Y."/>
            <person name="Kim H.R."/>
            <person name="Rambo T."/>
            <person name="Currie J."/>
            <person name="Collura K."/>
            <person name="Luo M."/>
            <person name="Yang T."/>
            <person name="Ammiraju J.S.S."/>
            <person name="Engler F."/>
            <person name="Soderlund C."/>
            <person name="Wing R.A."/>
            <person name="Palmer L.E."/>
            <person name="de la Bastide M."/>
            <person name="Spiegel L."/>
            <person name="Nascimento L."/>
            <person name="Zutavern T."/>
            <person name="O'Shaughnessy A."/>
            <person name="Dike S."/>
            <person name="Dedhia N."/>
            <person name="Preston R."/>
            <person name="Balija V."/>
            <person name="McCombie W.R."/>
            <person name="Chow T."/>
            <person name="Chen H."/>
            <person name="Chung M."/>
            <person name="Chen C."/>
            <person name="Shaw J."/>
            <person name="Wu H."/>
            <person name="Hsiao K."/>
            <person name="Chao Y."/>
            <person name="Chu M."/>
            <person name="Cheng C."/>
            <person name="Hour A."/>
            <person name="Lee P."/>
            <person name="Lin S."/>
            <person name="Lin Y."/>
            <person name="Liou J."/>
            <person name="Liu S."/>
            <person name="Hsing Y."/>
            <person name="Raghuvanshi S."/>
            <person name="Mohanty A."/>
            <person name="Bharti A.K."/>
            <person name="Gaur A."/>
            <person name="Gupta V."/>
            <person name="Kumar D."/>
            <person name="Ravi V."/>
            <person name="Vij S."/>
            <person name="Kapur A."/>
            <person name="Khurana P."/>
            <person name="Khurana P."/>
            <person name="Khurana J.P."/>
            <person name="Tyagi A.K."/>
            <person name="Gaikwad K."/>
            <person name="Singh A."/>
            <person name="Dalal V."/>
            <person name="Srivastava S."/>
            <person name="Dixit A."/>
            <person name="Pal A.K."/>
            <person name="Ghazi I.A."/>
            <person name="Yadav M."/>
            <person name="Pandit A."/>
            <person name="Bhargava A."/>
            <person name="Sureshbabu K."/>
            <person name="Batra K."/>
            <person name="Sharma T.R."/>
            <person name="Mohapatra T."/>
            <person name="Singh N.K."/>
            <person name="Messing J."/>
            <person name="Nelson A.B."/>
            <person name="Fuks G."/>
            <person name="Kavchok S."/>
            <person name="Keizer G."/>
            <person name="Linton E."/>
            <person name="Llaca V."/>
            <person name="Song R."/>
            <person name="Tanyolac B."/>
            <person name="Young S."/>
            <person name="Ho-Il K."/>
            <person name="Hahn J.H."/>
            <person name="Sangsakoo G."/>
            <person name="Vanavichit A."/>
            <person name="de Mattos Luiz.A.T."/>
            <person name="Zimmer P.D."/>
            <person name="Malone G."/>
            <person name="Dellagostin O."/>
            <person name="de Oliveira A.C."/>
            <person name="Bevan M."/>
            <person name="Bancroft I."/>
            <person name="Minx P."/>
            <person name="Cordum H."/>
            <person name="Wilson R."/>
            <person name="Cheng Z."/>
            <person name="Jin W."/>
            <person name="Jiang J."/>
            <person name="Leong S.A."/>
            <person name="Iwama H."/>
            <person name="Gojobori T."/>
            <person name="Itoh T."/>
            <person name="Niimura Y."/>
            <person name="Fujii Y."/>
            <person name="Habara T."/>
            <person name="Sakai H."/>
            <person name="Sato Y."/>
            <person name="Wilson G."/>
            <person name="Kumar K."/>
            <person name="McCouch S."/>
            <person name="Juretic N."/>
            <person name="Hoen D."/>
            <person name="Wright S."/>
            <person name="Bruskiewich R."/>
            <person name="Bureau T."/>
            <person name="Miyao A."/>
            <person name="Hirochika H."/>
            <person name="Nishikawa T."/>
            <person name="Kadowaki K."/>
            <person name="Sugiura M."/>
            <person name="Burr B."/>
            <person name="Sasaki T."/>
        </authorList>
    </citation>
    <scope>NUCLEOTIDE SEQUENCE [LARGE SCALE GENOMIC DNA]</scope>
    <source>
        <strain evidence="3">cv. Nipponbare</strain>
    </source>
</reference>